<dbReference type="Pfam" id="PF23562">
    <property type="entry name" value="AMP-binding_C_3"/>
    <property type="match status" value="1"/>
</dbReference>
<dbReference type="InterPro" id="IPR000873">
    <property type="entry name" value="AMP-dep_synth/lig_dom"/>
</dbReference>
<dbReference type="RefSeq" id="WP_382341745.1">
    <property type="nucleotide sequence ID" value="NZ_JBHSAB010000005.1"/>
</dbReference>
<gene>
    <name evidence="4" type="ORF">ACFORL_05090</name>
</gene>
<name>A0ABV8CEH6_9GAMM</name>
<evidence type="ECO:0000256" key="2">
    <source>
        <dbReference type="ARBA" id="ARBA00022840"/>
    </source>
</evidence>
<dbReference type="Pfam" id="PF00501">
    <property type="entry name" value="AMP-binding"/>
    <property type="match status" value="1"/>
</dbReference>
<dbReference type="Gene3D" id="3.40.50.12780">
    <property type="entry name" value="N-terminal domain of ligase-like"/>
    <property type="match status" value="1"/>
</dbReference>
<comment type="caution">
    <text evidence="4">The sequence shown here is derived from an EMBL/GenBank/DDBJ whole genome shotgun (WGS) entry which is preliminary data.</text>
</comment>
<dbReference type="PANTHER" id="PTHR43272:SF33">
    <property type="entry name" value="AMP-BINDING DOMAIN-CONTAINING PROTEIN-RELATED"/>
    <property type="match status" value="1"/>
</dbReference>
<evidence type="ECO:0000259" key="3">
    <source>
        <dbReference type="Pfam" id="PF00501"/>
    </source>
</evidence>
<dbReference type="SUPFAM" id="SSF56801">
    <property type="entry name" value="Acetyl-CoA synthetase-like"/>
    <property type="match status" value="1"/>
</dbReference>
<keyword evidence="1" id="KW-0547">Nucleotide-binding</keyword>
<proteinExistence type="predicted"/>
<keyword evidence="5" id="KW-1185">Reference proteome</keyword>
<feature type="domain" description="AMP-dependent synthetase/ligase" evidence="3">
    <location>
        <begin position="17"/>
        <end position="391"/>
    </location>
</feature>
<dbReference type="InterPro" id="IPR042099">
    <property type="entry name" value="ANL_N_sf"/>
</dbReference>
<organism evidence="4 5">
    <name type="scientific">Legionella dresdenensis</name>
    <dbReference type="NCBI Taxonomy" id="450200"/>
    <lineage>
        <taxon>Bacteria</taxon>
        <taxon>Pseudomonadati</taxon>
        <taxon>Pseudomonadota</taxon>
        <taxon>Gammaproteobacteria</taxon>
        <taxon>Legionellales</taxon>
        <taxon>Legionellaceae</taxon>
        <taxon>Legionella</taxon>
    </lineage>
</organism>
<keyword evidence="2" id="KW-0067">ATP-binding</keyword>
<protein>
    <submittedName>
        <fullName evidence="4">AMP-binding protein</fullName>
    </submittedName>
</protein>
<dbReference type="PANTHER" id="PTHR43272">
    <property type="entry name" value="LONG-CHAIN-FATTY-ACID--COA LIGASE"/>
    <property type="match status" value="1"/>
</dbReference>
<evidence type="ECO:0000313" key="4">
    <source>
        <dbReference type="EMBL" id="MFC3908450.1"/>
    </source>
</evidence>
<dbReference type="EMBL" id="JBHSAB010000005">
    <property type="protein sequence ID" value="MFC3908450.1"/>
    <property type="molecule type" value="Genomic_DNA"/>
</dbReference>
<sequence>MTKINGKKLLNEWLFQNEKDHGDKVYLRQPRQGQWYEYTWGQVVHQARQVARFLRESGLQHGDRVAIYSKNCAEWFITDFGISLAGMVNVPLFANQHHESIEHVLSHAEIKMVFVGKLDNPVHARAAIPTSYPTAGFDYHNEIQVDTKWHEILAKEPLNDLPQVKPDDLYTIIYTSGTAGMPKGAVYTHDTIANYLALYPLDIARICKLNHYHLISYLPLAHVYERSAVQLGSITIPCDVSFVESLEKFAENLREIEPTFFTAVPRIWGVFQQKIEQKLPPKKMNILLKIPGLSLLIKNKIRRQLGLARCKNCFSGASHLPISIIEFFNKLGIKIQEGYGQSENLAYATFSMLEERKPGYVGTARLQVDLKLSPEENELLIKSPCLMKRYYKEPELTAATITEDGWLKTGDIAEIDGFDRVKILGRLSENFKNQKGEFVAPGPIEKLFTVDGSIEQLCLIGQGLPSNVLLVTLSETGREKDRDVLQQMLVDSLHQINGKLASYEKISHIIIVAEPWAPDNGLLTPTLKVKRRAVEAHYRELIDAVIEKPKAVVWDGFVE</sequence>
<evidence type="ECO:0000256" key="1">
    <source>
        <dbReference type="ARBA" id="ARBA00022741"/>
    </source>
</evidence>
<reference evidence="5" key="1">
    <citation type="journal article" date="2019" name="Int. J. Syst. Evol. Microbiol.">
        <title>The Global Catalogue of Microorganisms (GCM) 10K type strain sequencing project: providing services to taxonomists for standard genome sequencing and annotation.</title>
        <authorList>
            <consortium name="The Broad Institute Genomics Platform"/>
            <consortium name="The Broad Institute Genome Sequencing Center for Infectious Disease"/>
            <person name="Wu L."/>
            <person name="Ma J."/>
        </authorList>
    </citation>
    <scope>NUCLEOTIDE SEQUENCE [LARGE SCALE GENOMIC DNA]</scope>
    <source>
        <strain evidence="5">CCUG 59858</strain>
    </source>
</reference>
<evidence type="ECO:0000313" key="5">
    <source>
        <dbReference type="Proteomes" id="UP001595758"/>
    </source>
</evidence>
<dbReference type="Proteomes" id="UP001595758">
    <property type="component" value="Unassembled WGS sequence"/>
</dbReference>
<accession>A0ABV8CEH6</accession>